<name>A0A2A2JLI7_9BILA</name>
<feature type="compositionally biased region" description="Low complexity" evidence="1">
    <location>
        <begin position="311"/>
        <end position="320"/>
    </location>
</feature>
<feature type="compositionally biased region" description="Low complexity" evidence="1">
    <location>
        <begin position="184"/>
        <end position="197"/>
    </location>
</feature>
<accession>A0A2A2JLI7</accession>
<organism evidence="2 3">
    <name type="scientific">Diploscapter pachys</name>
    <dbReference type="NCBI Taxonomy" id="2018661"/>
    <lineage>
        <taxon>Eukaryota</taxon>
        <taxon>Metazoa</taxon>
        <taxon>Ecdysozoa</taxon>
        <taxon>Nematoda</taxon>
        <taxon>Chromadorea</taxon>
        <taxon>Rhabditida</taxon>
        <taxon>Rhabditina</taxon>
        <taxon>Rhabditomorpha</taxon>
        <taxon>Rhabditoidea</taxon>
        <taxon>Rhabditidae</taxon>
        <taxon>Diploscapter</taxon>
    </lineage>
</organism>
<reference evidence="2 3" key="1">
    <citation type="journal article" date="2017" name="Curr. Biol.">
        <title>Genome architecture and evolution of a unichromosomal asexual nematode.</title>
        <authorList>
            <person name="Fradin H."/>
            <person name="Zegar C."/>
            <person name="Gutwein M."/>
            <person name="Lucas J."/>
            <person name="Kovtun M."/>
            <person name="Corcoran D."/>
            <person name="Baugh L.R."/>
            <person name="Kiontke K."/>
            <person name="Gunsalus K."/>
            <person name="Fitch D.H."/>
            <person name="Piano F."/>
        </authorList>
    </citation>
    <scope>NUCLEOTIDE SEQUENCE [LARGE SCALE GENOMIC DNA]</scope>
    <source>
        <strain evidence="2">PF1309</strain>
    </source>
</reference>
<evidence type="ECO:0000313" key="3">
    <source>
        <dbReference type="Proteomes" id="UP000218231"/>
    </source>
</evidence>
<dbReference type="EMBL" id="LIAE01010367">
    <property type="protein sequence ID" value="PAV62471.1"/>
    <property type="molecule type" value="Genomic_DNA"/>
</dbReference>
<keyword evidence="3" id="KW-1185">Reference proteome</keyword>
<evidence type="ECO:0000256" key="1">
    <source>
        <dbReference type="SAM" id="MobiDB-lite"/>
    </source>
</evidence>
<dbReference type="AlphaFoldDB" id="A0A2A2JLI7"/>
<protein>
    <submittedName>
        <fullName evidence="2">Uncharacterized protein</fullName>
    </submittedName>
</protein>
<gene>
    <name evidence="2" type="ORF">WR25_08590</name>
</gene>
<proteinExistence type="predicted"/>
<comment type="caution">
    <text evidence="2">The sequence shown here is derived from an EMBL/GenBank/DDBJ whole genome shotgun (WGS) entry which is preliminary data.</text>
</comment>
<feature type="compositionally biased region" description="Basic and acidic residues" evidence="1">
    <location>
        <begin position="211"/>
        <end position="225"/>
    </location>
</feature>
<feature type="region of interest" description="Disordered" evidence="1">
    <location>
        <begin position="36"/>
        <end position="73"/>
    </location>
</feature>
<dbReference type="Proteomes" id="UP000218231">
    <property type="component" value="Unassembled WGS sequence"/>
</dbReference>
<feature type="compositionally biased region" description="Low complexity" evidence="1">
    <location>
        <begin position="266"/>
        <end position="288"/>
    </location>
</feature>
<feature type="region of interest" description="Disordered" evidence="1">
    <location>
        <begin position="161"/>
        <end position="234"/>
    </location>
</feature>
<feature type="region of interest" description="Disordered" evidence="1">
    <location>
        <begin position="311"/>
        <end position="340"/>
    </location>
</feature>
<feature type="region of interest" description="Disordered" evidence="1">
    <location>
        <begin position="252"/>
        <end position="297"/>
    </location>
</feature>
<evidence type="ECO:0000313" key="2">
    <source>
        <dbReference type="EMBL" id="PAV62471.1"/>
    </source>
</evidence>
<feature type="compositionally biased region" description="Polar residues" evidence="1">
    <location>
        <begin position="62"/>
        <end position="73"/>
    </location>
</feature>
<sequence>MVRPYGRSRFRSTAGLTRLQHLRHLQALRERLNRSVERKLPLPNSTTEQRQEPAERLAFPAPTNTAATQTSDTNAKYSPLTQFVSPKAFNVPQICVRLNDYVLIPYSGSEADDADVDTSSEDVYSIRGRSSASIHSIDYDAYAKGLLNYDRRNIYISAKIMKQKKDSDTSTTPSGCCDSPREISLTTSPSKSPTPSMSKDRILESISVPERVIDHDPISRPRDQTRPAQRTFRLNSLDSVYPRFHRSIRMRALTPPVSHSSDRSSRTGSESGFSSWTTYSSSISETTEPNSASTSIEGRCFESGRRCPFATSDSTSTSTSYVGMPRTHKLIGPSGEGNTNKESELAPINISIPSWVGQNWKVSMKAEKVSGAEECGKKKPCELCAAKDEEICRLNERLDNALRMAISAITLKPSSDA</sequence>